<proteinExistence type="predicted"/>
<organism evidence="2">
    <name type="scientific">uncultured Craurococcus sp</name>
    <dbReference type="NCBI Taxonomy" id="1135998"/>
    <lineage>
        <taxon>Bacteria</taxon>
        <taxon>Pseudomonadati</taxon>
        <taxon>Pseudomonadota</taxon>
        <taxon>Alphaproteobacteria</taxon>
        <taxon>Acetobacterales</taxon>
        <taxon>Acetobacteraceae</taxon>
        <taxon>Craurococcus</taxon>
        <taxon>environmental samples</taxon>
    </lineage>
</organism>
<protein>
    <submittedName>
        <fullName evidence="2">DNA-3-methyladenine glycosylase II</fullName>
        <ecNumber evidence="2">3.2.2.21</ecNumber>
    </submittedName>
</protein>
<keyword evidence="2" id="KW-0378">Hydrolase</keyword>
<sequence>GPPLLPVLAAAFSRPTPLGAGGACGAGRRRPAPRRDRGGGRAASLAEARARLPRSAARHLRPADQQPSRRGHLAAARRPARRARPRRAPGDGRRDALRRGRPVPPEGGACPLARHRLPRRPARFRGHARHERRGSRRAYRRGEGARPLDGAGPPPLRRAEAGHLPNRRPGAGRKRRAPPRPAGAARAQGARPAGGGLGALAVAGSAAALAPLALRNRPARGGGRL</sequence>
<keyword evidence="2" id="KW-0326">Glycosidase</keyword>
<dbReference type="EMBL" id="CADCTD010000012">
    <property type="protein sequence ID" value="CAA9221573.1"/>
    <property type="molecule type" value="Genomic_DNA"/>
</dbReference>
<feature type="non-terminal residue" evidence="2">
    <location>
        <position position="225"/>
    </location>
</feature>
<name>A0A6J4HEK1_9PROT</name>
<feature type="compositionally biased region" description="Low complexity" evidence="1">
    <location>
        <begin position="182"/>
        <end position="191"/>
    </location>
</feature>
<evidence type="ECO:0000313" key="2">
    <source>
        <dbReference type="EMBL" id="CAA9221573.1"/>
    </source>
</evidence>
<dbReference type="AlphaFoldDB" id="A0A6J4HEK1"/>
<accession>A0A6J4HEK1</accession>
<feature type="compositionally biased region" description="Basic residues" evidence="1">
    <location>
        <begin position="113"/>
        <end position="139"/>
    </location>
</feature>
<evidence type="ECO:0000256" key="1">
    <source>
        <dbReference type="SAM" id="MobiDB-lite"/>
    </source>
</evidence>
<dbReference type="GO" id="GO:0003905">
    <property type="term" value="F:alkylbase DNA N-glycosylase activity"/>
    <property type="evidence" value="ECO:0007669"/>
    <property type="project" value="UniProtKB-EC"/>
</dbReference>
<reference evidence="2" key="1">
    <citation type="submission" date="2020-02" db="EMBL/GenBank/DDBJ databases">
        <authorList>
            <person name="Meier V. D."/>
        </authorList>
    </citation>
    <scope>NUCLEOTIDE SEQUENCE</scope>
    <source>
        <strain evidence="2">AVDCRST_MAG27</strain>
    </source>
</reference>
<feature type="compositionally biased region" description="Basic and acidic residues" evidence="1">
    <location>
        <begin position="88"/>
        <end position="98"/>
    </location>
</feature>
<feature type="compositionally biased region" description="Basic residues" evidence="1">
    <location>
        <begin position="78"/>
        <end position="87"/>
    </location>
</feature>
<feature type="non-terminal residue" evidence="2">
    <location>
        <position position="1"/>
    </location>
</feature>
<feature type="region of interest" description="Disordered" evidence="1">
    <location>
        <begin position="14"/>
        <end position="194"/>
    </location>
</feature>
<dbReference type="EC" id="3.2.2.21" evidence="2"/>
<gene>
    <name evidence="2" type="ORF">AVDCRST_MAG27-514</name>
</gene>